<protein>
    <submittedName>
        <fullName evidence="3">Uncharacterized protein</fullName>
    </submittedName>
</protein>
<keyword evidence="4" id="KW-1185">Reference proteome</keyword>
<organism evidence="3 4">
    <name type="scientific">Tenacibaculum vairaonense</name>
    <dbReference type="NCBI Taxonomy" id="3137860"/>
    <lineage>
        <taxon>Bacteria</taxon>
        <taxon>Pseudomonadati</taxon>
        <taxon>Bacteroidota</taxon>
        <taxon>Flavobacteriia</taxon>
        <taxon>Flavobacteriales</taxon>
        <taxon>Flavobacteriaceae</taxon>
        <taxon>Tenacibaculum</taxon>
    </lineage>
</organism>
<feature type="coiled-coil region" evidence="1">
    <location>
        <begin position="907"/>
        <end position="941"/>
    </location>
</feature>
<comment type="caution">
    <text evidence="3">The sequence shown here is derived from an EMBL/GenBank/DDBJ whole genome shotgun (WGS) entry which is preliminary data.</text>
</comment>
<keyword evidence="1" id="KW-0175">Coiled coil</keyword>
<reference evidence="3 4" key="1">
    <citation type="submission" date="2024-05" db="EMBL/GenBank/DDBJ databases">
        <authorList>
            <person name="Duchaud E."/>
        </authorList>
    </citation>
    <scope>NUCLEOTIDE SEQUENCE [LARGE SCALE GENOMIC DNA]</scope>
    <source>
        <strain evidence="3">Ena-SAMPLE-TAB-13-05-2024-13:56:06:370-140305</strain>
    </source>
</reference>
<evidence type="ECO:0000313" key="3">
    <source>
        <dbReference type="EMBL" id="CAL2107905.1"/>
    </source>
</evidence>
<feature type="compositionally biased region" description="Basic and acidic residues" evidence="2">
    <location>
        <begin position="572"/>
        <end position="582"/>
    </location>
</feature>
<feature type="region of interest" description="Disordered" evidence="2">
    <location>
        <begin position="561"/>
        <end position="600"/>
    </location>
</feature>
<evidence type="ECO:0000256" key="1">
    <source>
        <dbReference type="SAM" id="Coils"/>
    </source>
</evidence>
<accession>A0ABP1FC07</accession>
<evidence type="ECO:0000256" key="2">
    <source>
        <dbReference type="SAM" id="MobiDB-lite"/>
    </source>
</evidence>
<sequence length="1167" mass="132436">MSKKPIKSNLFRFITLRGPQTIEDKEKGFIEFPASKKTESIAFKAIKNITKEEERKSALKSAFNSRFIPISKKEEVKGLHAGLYKFSNWLIRHKNNLSYISIRSNLNNAQILTLDEELLIWDNLFYQTINKASVSIREYLIQLLVANQFLKAFKTFETSLPSKSVREIVFTNEDEKSFVRRANASVVIPKEVVFSSKEQTLNQQQTLSTSLTNYMKADLKVEQAKKRALQYKQVLSEVEKQENVYRKKEELRYKTALDTYNTEVTALKDAAKPSLKKYMDFESGVEKTFEVYPDLDLPEFKFTEAIEINREPVVKDSNSQFSEETLNFLNASDIKDIDTFSGVKKVLTDKIKEQYQTIFNSTPERVKTVNVLGESVDIDIEKQKPLYSYTGYLDSNQKRESSIIILLKVEDASKISIDSCSYEITNSSGKSLHTNTLVETKRGKSDSILEIRLFPDSGNFINQGSYFISGQFVLSNGLTINFGPDDFNIIIKDGYLESEGIFGQCKENESDKIDVGGDGILYGISNLGIADFRRVEQELCCYVPGEVSHIENIMAREYKERSTKNLTSFENSTERSSEKETENLTDTSSTERNEMQTEASSIVNKDTATNFGANASVHGGIGTQFNFGSNFNTSNNSSSSDSNLQAKTYAQDVTERALEKVIQKTSVKRTSRMLQEFEENNSHGFDNRKGDKHINGVYRWVDKIYKNKMVNYGKRLMYEFALPEPAKFLVNLQSNSNKGSFIKEPVKPIHPKDIEGAPIRVPSDITESNYQGLEGKYNIDIDTPLDSQIKITDIVSGAFGKGGHAASYSLNIPENYEAFYYKAAISATHAHGVEPWRMSLLSFNVGGKITGTNNWSPKGELSNITEKVSYSINAWDMGRYNISLEINCKLSDRSINEWKSKAYKKLMDSYNSMLQDYNIELKEYEDKLKLQKEERKQEQNEQKGVFSNKSTLVNRSIEKRELKRIAIDLMTKPFDINTADSHYVNQDYKTINRDQSLQKHIEVVKFFEQAFDWEIMAYTFYPYFYGAKKNWGTSVSIEGGNDPIFKAFLQSAMARAIVPIRPGFEDAINWYMKTGEIWNGKGMVTDMDNELYLSIAEELQTVQGEVEGTWETRVPTSLTVLQADSVALNEGGLPCNPNCEGNGLFDTVKTSPDGVDYDIVGATNTVA</sequence>
<dbReference type="RefSeq" id="WP_348739502.1">
    <property type="nucleotide sequence ID" value="NZ_CAXJRC010000042.1"/>
</dbReference>
<dbReference type="Proteomes" id="UP001497602">
    <property type="component" value="Unassembled WGS sequence"/>
</dbReference>
<gene>
    <name evidence="3" type="ORF">T190115A13A_50147</name>
</gene>
<evidence type="ECO:0000313" key="4">
    <source>
        <dbReference type="Proteomes" id="UP001497602"/>
    </source>
</evidence>
<feature type="coiled-coil region" evidence="1">
    <location>
        <begin position="221"/>
        <end position="251"/>
    </location>
</feature>
<proteinExistence type="predicted"/>
<name>A0ABP1FC07_9FLAO</name>
<dbReference type="EMBL" id="CAXJRC010000042">
    <property type="protein sequence ID" value="CAL2107905.1"/>
    <property type="molecule type" value="Genomic_DNA"/>
</dbReference>